<dbReference type="SMART" id="SM00481">
    <property type="entry name" value="POLIIIAc"/>
    <property type="match status" value="1"/>
</dbReference>
<dbReference type="PROSITE" id="PS51318">
    <property type="entry name" value="TAT"/>
    <property type="match status" value="1"/>
</dbReference>
<feature type="region of interest" description="Disordered" evidence="1">
    <location>
        <begin position="1"/>
        <end position="23"/>
    </location>
</feature>
<dbReference type="RefSeq" id="WP_179664834.1">
    <property type="nucleotide sequence ID" value="NZ_JACCBG010000001.1"/>
</dbReference>
<keyword evidence="4" id="KW-1185">Reference proteome</keyword>
<evidence type="ECO:0000259" key="2">
    <source>
        <dbReference type="SMART" id="SM00481"/>
    </source>
</evidence>
<dbReference type="Proteomes" id="UP000535511">
    <property type="component" value="Unassembled WGS sequence"/>
</dbReference>
<organism evidence="3 4">
    <name type="scientific">Nocardioides panaciterrulae</name>
    <dbReference type="NCBI Taxonomy" id="661492"/>
    <lineage>
        <taxon>Bacteria</taxon>
        <taxon>Bacillati</taxon>
        <taxon>Actinomycetota</taxon>
        <taxon>Actinomycetes</taxon>
        <taxon>Propionibacteriales</taxon>
        <taxon>Nocardioidaceae</taxon>
        <taxon>Nocardioides</taxon>
    </lineage>
</organism>
<dbReference type="AlphaFoldDB" id="A0A7Y9JDI2"/>
<comment type="caution">
    <text evidence="3">The sequence shown here is derived from an EMBL/GenBank/DDBJ whole genome shotgun (WGS) entry which is preliminary data.</text>
</comment>
<evidence type="ECO:0000256" key="1">
    <source>
        <dbReference type="SAM" id="MobiDB-lite"/>
    </source>
</evidence>
<dbReference type="SUPFAM" id="SSF89550">
    <property type="entry name" value="PHP domain-like"/>
    <property type="match status" value="1"/>
</dbReference>
<dbReference type="PANTHER" id="PTHR42924:SF3">
    <property type="entry name" value="POLYMERASE_HISTIDINOL PHOSPHATASE N-TERMINAL DOMAIN-CONTAINING PROTEIN"/>
    <property type="match status" value="1"/>
</dbReference>
<reference evidence="3 4" key="1">
    <citation type="submission" date="2020-07" db="EMBL/GenBank/DDBJ databases">
        <title>Sequencing the genomes of 1000 actinobacteria strains.</title>
        <authorList>
            <person name="Klenk H.-P."/>
        </authorList>
    </citation>
    <scope>NUCLEOTIDE SEQUENCE [LARGE SCALE GENOMIC DNA]</scope>
    <source>
        <strain evidence="3 4">DSM 21350</strain>
    </source>
</reference>
<gene>
    <name evidence="3" type="ORF">BJZ21_003382</name>
</gene>
<protein>
    <recommendedName>
        <fullName evidence="2">Polymerase/histidinol phosphatase N-terminal domain-containing protein</fullName>
    </recommendedName>
</protein>
<dbReference type="InterPro" id="IPR016195">
    <property type="entry name" value="Pol/histidinol_Pase-like"/>
</dbReference>
<dbReference type="CDD" id="cd07432">
    <property type="entry name" value="PHP_HisPPase"/>
    <property type="match status" value="1"/>
</dbReference>
<evidence type="ECO:0000313" key="3">
    <source>
        <dbReference type="EMBL" id="NYD43299.1"/>
    </source>
</evidence>
<dbReference type="GO" id="GO:0035312">
    <property type="term" value="F:5'-3' DNA exonuclease activity"/>
    <property type="evidence" value="ECO:0007669"/>
    <property type="project" value="TreeGrafter"/>
</dbReference>
<feature type="domain" description="Polymerase/histidinol phosphatase N-terminal" evidence="2">
    <location>
        <begin position="205"/>
        <end position="269"/>
    </location>
</feature>
<dbReference type="InterPro" id="IPR006311">
    <property type="entry name" value="TAT_signal"/>
</dbReference>
<dbReference type="NCBIfam" id="NF038032">
    <property type="entry name" value="CehA_McbA_metalo"/>
    <property type="match status" value="1"/>
</dbReference>
<accession>A0A7Y9JDI2</accession>
<dbReference type="InterPro" id="IPR052018">
    <property type="entry name" value="PHP_domain"/>
</dbReference>
<dbReference type="Gene3D" id="3.20.20.140">
    <property type="entry name" value="Metal-dependent hydrolases"/>
    <property type="match status" value="1"/>
</dbReference>
<dbReference type="InterPro" id="IPR003141">
    <property type="entry name" value="Pol/His_phosphatase_N"/>
</dbReference>
<dbReference type="GO" id="GO:0004534">
    <property type="term" value="F:5'-3' RNA exonuclease activity"/>
    <property type="evidence" value="ECO:0007669"/>
    <property type="project" value="TreeGrafter"/>
</dbReference>
<name>A0A7Y9JDI2_9ACTN</name>
<proteinExistence type="predicted"/>
<dbReference type="EMBL" id="JACCBG010000001">
    <property type="protein sequence ID" value="NYD43299.1"/>
    <property type="molecule type" value="Genomic_DNA"/>
</dbReference>
<evidence type="ECO:0000313" key="4">
    <source>
        <dbReference type="Proteomes" id="UP000535511"/>
    </source>
</evidence>
<sequence length="522" mass="54484">MNELPSARPADPPSGPPTGHGAARRLDRRRLLLAGAGLATSSALFSFEPAHAGSAVTRTFRGEFTDPHGPDWHYVPFHVPRGVRAIEVGYDYHPTSIGPTTVNVVDIGIFDPSGHALGDARGFRGWSGGARRSFRISRAHATPGYLAGPITPGRWAVALGPYQIVGAGTPWTVRVTLHFGPRGPGFVPQPAPTAVPGSGPGWYRGDLHVHTVHSDGHQTQAQVLADARAAGLDFLGSAEHNTSSAQRTWGRHVPADFLVIAGEEVTTRTGHWLATGLEPGTWIDWRYRPADGQLGRFADRARAAGGLAIAAHPFQLGAGIGWEFGDDFAEMDAVEVWNGPWSGLNQTANERAVQRWHQLLTDGVFKPAVGNSDSHGHEQRIGLAQTVVRAGALSVEEILAGYRGGHSWLAESSGVGLELTARLGAVTGGCGDRVPSGEGDAVAVRLHVTGLDDGCVATLLGPGPGAPLATAAASGGEALIETTVPGGTGFVRAEVRRGTTPTAPMVAMTNPVLLGGSGPHRA</sequence>
<dbReference type="PANTHER" id="PTHR42924">
    <property type="entry name" value="EXONUCLEASE"/>
    <property type="match status" value="1"/>
</dbReference>